<evidence type="ECO:0000313" key="1">
    <source>
        <dbReference type="EMBL" id="CUS44099.1"/>
    </source>
</evidence>
<protein>
    <submittedName>
        <fullName evidence="1">Uncharacterized protein</fullName>
    </submittedName>
</protein>
<gene>
    <name evidence="1" type="ORF">MGWOODY_Smn936</name>
</gene>
<name>A0A160TL53_9ZZZZ</name>
<sequence length="49" mass="5138">MAMRAILKEAFFWRFAGGFAIGAIGLLILQPANAAGLVDNLASVLHALP</sequence>
<dbReference type="AlphaFoldDB" id="A0A160TL53"/>
<organism evidence="1">
    <name type="scientific">hydrothermal vent metagenome</name>
    <dbReference type="NCBI Taxonomy" id="652676"/>
    <lineage>
        <taxon>unclassified sequences</taxon>
        <taxon>metagenomes</taxon>
        <taxon>ecological metagenomes</taxon>
    </lineage>
</organism>
<reference evidence="1" key="1">
    <citation type="submission" date="2015-10" db="EMBL/GenBank/DDBJ databases">
        <authorList>
            <person name="Gilbert D.G."/>
        </authorList>
    </citation>
    <scope>NUCLEOTIDE SEQUENCE</scope>
</reference>
<dbReference type="EMBL" id="CZQE01000111">
    <property type="protein sequence ID" value="CUS44099.1"/>
    <property type="molecule type" value="Genomic_DNA"/>
</dbReference>
<proteinExistence type="predicted"/>
<accession>A0A160TL53</accession>